<sequence length="100" mass="11092">MLPLSLLIIWSSPLRYIVNNHEALLLGMGKPLKGVRLPSSAVQLAALNKFRGIESLHKELENGIPPLKELENGIPPLKKLENGILPLKELEIIELIQSKT</sequence>
<keyword evidence="2" id="KW-1185">Reference proteome</keyword>
<dbReference type="Proteomes" id="UP000315295">
    <property type="component" value="Unassembled WGS sequence"/>
</dbReference>
<organism evidence="1 2">
    <name type="scientific">Malus baccata</name>
    <name type="common">Siberian crab apple</name>
    <name type="synonym">Pyrus baccata</name>
    <dbReference type="NCBI Taxonomy" id="106549"/>
    <lineage>
        <taxon>Eukaryota</taxon>
        <taxon>Viridiplantae</taxon>
        <taxon>Streptophyta</taxon>
        <taxon>Embryophyta</taxon>
        <taxon>Tracheophyta</taxon>
        <taxon>Spermatophyta</taxon>
        <taxon>Magnoliopsida</taxon>
        <taxon>eudicotyledons</taxon>
        <taxon>Gunneridae</taxon>
        <taxon>Pentapetalae</taxon>
        <taxon>rosids</taxon>
        <taxon>fabids</taxon>
        <taxon>Rosales</taxon>
        <taxon>Rosaceae</taxon>
        <taxon>Amygdaloideae</taxon>
        <taxon>Maleae</taxon>
        <taxon>Malus</taxon>
    </lineage>
</organism>
<dbReference type="AlphaFoldDB" id="A0A540NCL1"/>
<reference evidence="1 2" key="1">
    <citation type="journal article" date="2019" name="G3 (Bethesda)">
        <title>Sequencing of a Wild Apple (Malus baccata) Genome Unravels the Differences Between Cultivated and Wild Apple Species Regarding Disease Resistance and Cold Tolerance.</title>
        <authorList>
            <person name="Chen X."/>
        </authorList>
    </citation>
    <scope>NUCLEOTIDE SEQUENCE [LARGE SCALE GENOMIC DNA]</scope>
    <source>
        <strain evidence="2">cv. Shandingzi</strain>
        <tissue evidence="1">Leaves</tissue>
    </source>
</reference>
<evidence type="ECO:0000313" key="1">
    <source>
        <dbReference type="EMBL" id="TQE08777.1"/>
    </source>
</evidence>
<accession>A0A540NCL1</accession>
<protein>
    <submittedName>
        <fullName evidence="1">Uncharacterized protein</fullName>
    </submittedName>
</protein>
<comment type="caution">
    <text evidence="1">The sequence shown here is derived from an EMBL/GenBank/DDBJ whole genome shotgun (WGS) entry which is preliminary data.</text>
</comment>
<dbReference type="EMBL" id="VIEB01000066">
    <property type="protein sequence ID" value="TQE08777.1"/>
    <property type="molecule type" value="Genomic_DNA"/>
</dbReference>
<proteinExistence type="predicted"/>
<gene>
    <name evidence="1" type="ORF">C1H46_005625</name>
</gene>
<evidence type="ECO:0000313" key="2">
    <source>
        <dbReference type="Proteomes" id="UP000315295"/>
    </source>
</evidence>
<name>A0A540NCL1_MALBA</name>